<proteinExistence type="predicted"/>
<evidence type="ECO:0000313" key="1">
    <source>
        <dbReference type="EMBL" id="AEI79264.1"/>
    </source>
</evidence>
<organism evidence="1 2">
    <name type="scientific">Cupriavidus necator (strain ATCC 43291 / DSM 13513 / CCUG 52238 / LMG 8453 / N-1)</name>
    <name type="common">Ralstonia eutropha</name>
    <dbReference type="NCBI Taxonomy" id="1042878"/>
    <lineage>
        <taxon>Bacteria</taxon>
        <taxon>Pseudomonadati</taxon>
        <taxon>Pseudomonadota</taxon>
        <taxon>Betaproteobacteria</taxon>
        <taxon>Burkholderiales</taxon>
        <taxon>Burkholderiaceae</taxon>
        <taxon>Cupriavidus</taxon>
    </lineage>
</organism>
<dbReference type="EMBL" id="CP002878">
    <property type="protein sequence ID" value="AEI79264.1"/>
    <property type="molecule type" value="Genomic_DNA"/>
</dbReference>
<dbReference type="AlphaFoldDB" id="F8GPI2"/>
<protein>
    <submittedName>
        <fullName evidence="1">Uncharacterized protein</fullName>
    </submittedName>
</protein>
<reference evidence="1 2" key="1">
    <citation type="journal article" date="2011" name="J. Bacteriol.">
        <title>Complete genome sequence of the type strain Cupriavidus necator N-1.</title>
        <authorList>
            <person name="Poehlein A."/>
            <person name="Kusian B."/>
            <person name="Friedrich B."/>
            <person name="Daniel R."/>
            <person name="Bowien B."/>
        </authorList>
    </citation>
    <scope>NUCLEOTIDE SEQUENCE [LARGE SCALE GENOMIC DNA]</scope>
    <source>
        <strain evidence="2">ATCC 43291 / DSM 13513 / CCUG 52238 / LMG 8453 / N-1</strain>
    </source>
</reference>
<dbReference type="Proteomes" id="UP000006798">
    <property type="component" value="Chromosome 2"/>
</dbReference>
<gene>
    <name evidence="1" type="ordered locus">CNE_2c02780</name>
</gene>
<dbReference type="KEGG" id="cnc:CNE_2c02780"/>
<sequence>MASPPGQSRVGAAWHKGRDRRLCPERNLRGRIVHAVGRRYCRFVLAVRCLGFIAKPPGCATENREWLRQPLRRRKALGLRAGSMCVSLQTGRPGQPPTVTLN</sequence>
<evidence type="ECO:0000313" key="2">
    <source>
        <dbReference type="Proteomes" id="UP000006798"/>
    </source>
</evidence>
<dbReference type="HOGENOM" id="CLU_2272693_0_0_4"/>
<accession>F8GPI2</accession>
<name>F8GPI2_CUPNN</name>